<dbReference type="SMART" id="SM00849">
    <property type="entry name" value="Lactamase_B"/>
    <property type="match status" value="1"/>
</dbReference>
<evidence type="ECO:0000256" key="2">
    <source>
        <dbReference type="SAM" id="MobiDB-lite"/>
    </source>
</evidence>
<feature type="domain" description="Metallo-beta-lactamase" evidence="3">
    <location>
        <begin position="12"/>
        <end position="172"/>
    </location>
</feature>
<dbReference type="InterPro" id="IPR036866">
    <property type="entry name" value="RibonucZ/Hydroxyglut_hydro"/>
</dbReference>
<protein>
    <submittedName>
        <fullName evidence="4">MBL fold metallo-hydrolase</fullName>
    </submittedName>
</protein>
<dbReference type="Gene3D" id="3.60.15.10">
    <property type="entry name" value="Ribonuclease Z/Hydroxyacylglutathione hydrolase-like"/>
    <property type="match status" value="1"/>
</dbReference>
<dbReference type="EMBL" id="JAHYBX010000001">
    <property type="protein sequence ID" value="MCA1855493.1"/>
    <property type="molecule type" value="Genomic_DNA"/>
</dbReference>
<proteinExistence type="predicted"/>
<dbReference type="InterPro" id="IPR001279">
    <property type="entry name" value="Metallo-B-lactamas"/>
</dbReference>
<keyword evidence="1" id="KW-0479">Metal-binding</keyword>
<gene>
    <name evidence="4" type="ORF">LE190_06075</name>
</gene>
<sequence>MYPIQLFDTESSTFTYLLVAPDGHEAVIIDPVARHLERDLALLERLGLRLTYVLETHAHADHVTSAGALRMRTGARAAAPRGCGIEAAEVQLEDGAMLSFGAGETIHALHTPGHTAGSMSFLWRENVFTGDTLLIDGCGRTDFQGGDARTLYHSITGKLFALPDATRVWPGHDYQGRSVSSIGWERRHNKRLVGRDCAGFAELMDKLDLPKPKLIDVAVPANRALGLPQDGSGGGMNEAPNLPKRKYKSR</sequence>
<reference evidence="4 5" key="1">
    <citation type="submission" date="2021-07" db="EMBL/GenBank/DDBJ databases">
        <title>Characterization of Violacein-producing bacteria and related species.</title>
        <authorList>
            <person name="Wilson H.S."/>
            <person name="De Leon M.E."/>
        </authorList>
    </citation>
    <scope>NUCLEOTIDE SEQUENCE [LARGE SCALE GENOMIC DNA]</scope>
    <source>
        <strain evidence="4 5">HSC-2F05</strain>
    </source>
</reference>
<dbReference type="Proteomes" id="UP001198602">
    <property type="component" value="Unassembled WGS sequence"/>
</dbReference>
<dbReference type="RefSeq" id="WP_225237834.1">
    <property type="nucleotide sequence ID" value="NZ_JAHYBX010000001.1"/>
</dbReference>
<dbReference type="InterPro" id="IPR044528">
    <property type="entry name" value="POD-like_MBL-fold"/>
</dbReference>
<accession>A0ABS7Y826</accession>
<keyword evidence="5" id="KW-1185">Reference proteome</keyword>
<evidence type="ECO:0000313" key="5">
    <source>
        <dbReference type="Proteomes" id="UP001198602"/>
    </source>
</evidence>
<organism evidence="4 5">
    <name type="scientific">Massilia hydrophila</name>
    <dbReference type="NCBI Taxonomy" id="3044279"/>
    <lineage>
        <taxon>Bacteria</taxon>
        <taxon>Pseudomonadati</taxon>
        <taxon>Pseudomonadota</taxon>
        <taxon>Betaproteobacteria</taxon>
        <taxon>Burkholderiales</taxon>
        <taxon>Oxalobacteraceae</taxon>
        <taxon>Telluria group</taxon>
        <taxon>Massilia</taxon>
    </lineage>
</organism>
<dbReference type="InterPro" id="IPR051682">
    <property type="entry name" value="Mito_Persulfide_Diox"/>
</dbReference>
<dbReference type="CDD" id="cd07724">
    <property type="entry name" value="POD-like_MBL-fold"/>
    <property type="match status" value="1"/>
</dbReference>
<dbReference type="SUPFAM" id="SSF56281">
    <property type="entry name" value="Metallo-hydrolase/oxidoreductase"/>
    <property type="match status" value="1"/>
</dbReference>
<evidence type="ECO:0000259" key="3">
    <source>
        <dbReference type="SMART" id="SM00849"/>
    </source>
</evidence>
<name>A0ABS7Y826_9BURK</name>
<evidence type="ECO:0000256" key="1">
    <source>
        <dbReference type="ARBA" id="ARBA00022723"/>
    </source>
</evidence>
<dbReference type="PANTHER" id="PTHR43084:SF1">
    <property type="entry name" value="PERSULFIDE DIOXYGENASE ETHE1, MITOCHONDRIAL"/>
    <property type="match status" value="1"/>
</dbReference>
<comment type="caution">
    <text evidence="4">The sequence shown here is derived from an EMBL/GenBank/DDBJ whole genome shotgun (WGS) entry which is preliminary data.</text>
</comment>
<dbReference type="PANTHER" id="PTHR43084">
    <property type="entry name" value="PERSULFIDE DIOXYGENASE ETHE1"/>
    <property type="match status" value="1"/>
</dbReference>
<evidence type="ECO:0000313" key="4">
    <source>
        <dbReference type="EMBL" id="MCA1855493.1"/>
    </source>
</evidence>
<dbReference type="Pfam" id="PF00753">
    <property type="entry name" value="Lactamase_B"/>
    <property type="match status" value="1"/>
</dbReference>
<feature type="region of interest" description="Disordered" evidence="2">
    <location>
        <begin position="226"/>
        <end position="250"/>
    </location>
</feature>